<reference evidence="2 3" key="1">
    <citation type="submission" date="2017-11" db="EMBL/GenBank/DDBJ databases">
        <title>Draft Genome Sequence of Sporolactobacillus inulinus NBRC 111894 Isolated from Koso, a Japanese Sugar-Vegetable Fermented Beverage.</title>
        <authorList>
            <person name="Chiou T.Y."/>
            <person name="Oshima K."/>
            <person name="Suda W."/>
            <person name="Hattori M."/>
            <person name="Takahashi T."/>
        </authorList>
    </citation>
    <scope>NUCLEOTIDE SEQUENCE [LARGE SCALE GENOMIC DNA]</scope>
    <source>
        <strain evidence="2 3">NBRC111894</strain>
    </source>
</reference>
<proteinExistence type="predicted"/>
<organism evidence="2 3">
    <name type="scientific">Sporolactobacillus inulinus</name>
    <dbReference type="NCBI Taxonomy" id="2078"/>
    <lineage>
        <taxon>Bacteria</taxon>
        <taxon>Bacillati</taxon>
        <taxon>Bacillota</taxon>
        <taxon>Bacilli</taxon>
        <taxon>Bacillales</taxon>
        <taxon>Sporolactobacillaceae</taxon>
        <taxon>Sporolactobacillus</taxon>
    </lineage>
</organism>
<dbReference type="Gene3D" id="3.30.420.10">
    <property type="entry name" value="Ribonuclease H-like superfamily/Ribonuclease H"/>
    <property type="match status" value="1"/>
</dbReference>
<dbReference type="InterPro" id="IPR051917">
    <property type="entry name" value="Transposase-Integrase"/>
</dbReference>
<dbReference type="GO" id="GO:0005829">
    <property type="term" value="C:cytosol"/>
    <property type="evidence" value="ECO:0007669"/>
    <property type="project" value="TreeGrafter"/>
</dbReference>
<gene>
    <name evidence="2" type="ORF">NBRC111894_2040</name>
</gene>
<dbReference type="GO" id="GO:0032196">
    <property type="term" value="P:transposition"/>
    <property type="evidence" value="ECO:0007669"/>
    <property type="project" value="TreeGrafter"/>
</dbReference>
<protein>
    <submittedName>
        <fullName evidence="2">Mobile element protein</fullName>
    </submittedName>
</protein>
<dbReference type="InterPro" id="IPR012337">
    <property type="entry name" value="RNaseH-like_sf"/>
</dbReference>
<dbReference type="PROSITE" id="PS50994">
    <property type="entry name" value="INTEGRASE"/>
    <property type="match status" value="1"/>
</dbReference>
<dbReference type="EMBL" id="BEXB01000014">
    <property type="protein sequence ID" value="GAY76486.1"/>
    <property type="molecule type" value="Genomic_DNA"/>
</dbReference>
<sequence length="159" mass="17939">MVGNLLLFWLVLSHAEGERTELLQDAVTSALCFKLAKSSYRKVSSYTCDGLVSCSVVESSLRLLACRGRTASLLRQAGRITEKLGVPFYFPAPHAPWQRGSNENTNDLLREYFPKGHDLKQDADADVQQSADELNLRPLKCLGWRTPFEAFYHRVLHLV</sequence>
<dbReference type="InterPro" id="IPR001584">
    <property type="entry name" value="Integrase_cat-core"/>
</dbReference>
<feature type="domain" description="Integrase catalytic" evidence="1">
    <location>
        <begin position="63"/>
        <end position="155"/>
    </location>
</feature>
<dbReference type="PANTHER" id="PTHR10948">
    <property type="entry name" value="TRANSPOSASE"/>
    <property type="match status" value="1"/>
</dbReference>
<evidence type="ECO:0000313" key="2">
    <source>
        <dbReference type="EMBL" id="GAY76486.1"/>
    </source>
</evidence>
<dbReference type="SUPFAM" id="SSF53098">
    <property type="entry name" value="Ribonuclease H-like"/>
    <property type="match status" value="1"/>
</dbReference>
<dbReference type="GO" id="GO:0003676">
    <property type="term" value="F:nucleic acid binding"/>
    <property type="evidence" value="ECO:0007669"/>
    <property type="project" value="InterPro"/>
</dbReference>
<dbReference type="Proteomes" id="UP000319716">
    <property type="component" value="Unassembled WGS sequence"/>
</dbReference>
<dbReference type="AlphaFoldDB" id="A0A4Y1ZBM4"/>
<dbReference type="PANTHER" id="PTHR10948:SF23">
    <property type="entry name" value="TRANSPOSASE INSI FOR INSERTION SEQUENCE ELEMENT IS30A-RELATED"/>
    <property type="match status" value="1"/>
</dbReference>
<comment type="caution">
    <text evidence="2">The sequence shown here is derived from an EMBL/GenBank/DDBJ whole genome shotgun (WGS) entry which is preliminary data.</text>
</comment>
<evidence type="ECO:0000259" key="1">
    <source>
        <dbReference type="PROSITE" id="PS50994"/>
    </source>
</evidence>
<dbReference type="GO" id="GO:0015074">
    <property type="term" value="P:DNA integration"/>
    <property type="evidence" value="ECO:0007669"/>
    <property type="project" value="InterPro"/>
</dbReference>
<dbReference type="InterPro" id="IPR036397">
    <property type="entry name" value="RNaseH_sf"/>
</dbReference>
<name>A0A4Y1ZBM4_9BACL</name>
<accession>A0A4Y1ZBM4</accession>
<evidence type="ECO:0000313" key="3">
    <source>
        <dbReference type="Proteomes" id="UP000319716"/>
    </source>
</evidence>
<dbReference type="GO" id="GO:0004803">
    <property type="term" value="F:transposase activity"/>
    <property type="evidence" value="ECO:0007669"/>
    <property type="project" value="TreeGrafter"/>
</dbReference>